<evidence type="ECO:0000313" key="1">
    <source>
        <dbReference type="EMBL" id="MBB6672663.1"/>
    </source>
</evidence>
<dbReference type="Proteomes" id="UP000547209">
    <property type="component" value="Unassembled WGS sequence"/>
</dbReference>
<dbReference type="EMBL" id="JACJVP010000029">
    <property type="protein sequence ID" value="MBB6672663.1"/>
    <property type="molecule type" value="Genomic_DNA"/>
</dbReference>
<organism evidence="1 2">
    <name type="scientific">Cohnella nanjingensis</name>
    <dbReference type="NCBI Taxonomy" id="1387779"/>
    <lineage>
        <taxon>Bacteria</taxon>
        <taxon>Bacillati</taxon>
        <taxon>Bacillota</taxon>
        <taxon>Bacilli</taxon>
        <taxon>Bacillales</taxon>
        <taxon>Paenibacillaceae</taxon>
        <taxon>Cohnella</taxon>
    </lineage>
</organism>
<comment type="caution">
    <text evidence="1">The sequence shown here is derived from an EMBL/GenBank/DDBJ whole genome shotgun (WGS) entry which is preliminary data.</text>
</comment>
<sequence length="264" mass="29013">MDKKKVDRIVFHHTSVRAMGDQALLTAPAGRGVWVSSASGEWEACMTGLPADVHVNRLCSEGGRIYACTDKGLYHLAGDRWTDLDLPYVCYEYKENGGRGYAATERGLWCRTLEGWRNVAYARSPVYDMLLAPQFIFLALHAGISMYDRLTGSWAKFPSSSAVVRLATDGGALMGITEQGELLLGNKRGGFERVRFPGFFLFNAARRDGTLYMCADRGLYRLSAIRGQPALVSVSMGCPVTDVDSRAGQLHMATLNEGIQSIQL</sequence>
<name>A0A7X0RS42_9BACL</name>
<proteinExistence type="predicted"/>
<evidence type="ECO:0000313" key="2">
    <source>
        <dbReference type="Proteomes" id="UP000547209"/>
    </source>
</evidence>
<protein>
    <submittedName>
        <fullName evidence="1">Uncharacterized protein</fullName>
    </submittedName>
</protein>
<gene>
    <name evidence="1" type="ORF">H7C19_18435</name>
</gene>
<dbReference type="RefSeq" id="WP_185144193.1">
    <property type="nucleotide sequence ID" value="NZ_JACJVP010000029.1"/>
</dbReference>
<accession>A0A7X0RS42</accession>
<dbReference type="AlphaFoldDB" id="A0A7X0RS42"/>
<keyword evidence="2" id="KW-1185">Reference proteome</keyword>
<reference evidence="1 2" key="1">
    <citation type="submission" date="2020-08" db="EMBL/GenBank/DDBJ databases">
        <title>Cohnella phylogeny.</title>
        <authorList>
            <person name="Dunlap C."/>
        </authorList>
    </citation>
    <scope>NUCLEOTIDE SEQUENCE [LARGE SCALE GENOMIC DNA]</scope>
    <source>
        <strain evidence="1 2">DSM 28246</strain>
    </source>
</reference>